<name>A0A0K6HZG8_9BURK</name>
<reference evidence="3" key="1">
    <citation type="submission" date="2015-08" db="EMBL/GenBank/DDBJ databases">
        <authorList>
            <person name="Varghese N."/>
        </authorList>
    </citation>
    <scope>NUCLEOTIDE SEQUENCE [LARGE SCALE GENOMIC DNA]</scope>
    <source>
        <strain evidence="3">DSM 18181</strain>
    </source>
</reference>
<keyword evidence="1" id="KW-0812">Transmembrane</keyword>
<gene>
    <name evidence="2" type="ORF">Ga0061069_10448</name>
</gene>
<evidence type="ECO:0000313" key="2">
    <source>
        <dbReference type="EMBL" id="CUA96211.1"/>
    </source>
</evidence>
<dbReference type="EMBL" id="CYHF01000004">
    <property type="protein sequence ID" value="CUA96211.1"/>
    <property type="molecule type" value="Genomic_DNA"/>
</dbReference>
<dbReference type="OrthoDB" id="9787650at2"/>
<protein>
    <submittedName>
        <fullName evidence="2">Uncharacterized conserved protein HemX (No evidence of involvement in heme biosynthesis)</fullName>
    </submittedName>
</protein>
<sequence length="375" mass="40558">MIESTPPPEAEPSSAAHTALVEHATPASARPADPVSTSASGLPGARWVWPVLVLIAVALVAMAWWLNSRLYATQSEIAQRLRAATTDAIEAKTLTKQASDTVRDLTARIAVLESRQQDFAAQRQALETLYEDFAKSRDQARLSETGQLIALAQQQAQLVGNVQPLIATLQSADVRLARSPNPKAQILRRAVQADLTRLRSAVTPDIAAAAHKLNDLAALVDDLRLVSSAAPVGQTGQPHQPPADTASAAGPSWAPWLGAWFERFRASLVQLFGITRVDSRDALLASPEQGEFLRENLKLRILNARLDLLSRNAVAYRSDMRGIDEALKTYFDRRQPRMVQALSLARQASQLDLAVNPAANLESLAVLSTLDSGTP</sequence>
<dbReference type="STRING" id="339866.GCA_001418255_01281"/>
<organism evidence="2 3">
    <name type="scientific">Thiomonas bhubaneswarensis</name>
    <dbReference type="NCBI Taxonomy" id="339866"/>
    <lineage>
        <taxon>Bacteria</taxon>
        <taxon>Pseudomonadati</taxon>
        <taxon>Pseudomonadota</taxon>
        <taxon>Betaproteobacteria</taxon>
        <taxon>Burkholderiales</taxon>
        <taxon>Thiomonas</taxon>
    </lineage>
</organism>
<evidence type="ECO:0000313" key="3">
    <source>
        <dbReference type="Proteomes" id="UP000183649"/>
    </source>
</evidence>
<evidence type="ECO:0000256" key="1">
    <source>
        <dbReference type="SAM" id="Phobius"/>
    </source>
</evidence>
<dbReference type="Pfam" id="PF04375">
    <property type="entry name" value="HemX"/>
    <property type="match status" value="1"/>
</dbReference>
<dbReference type="InterPro" id="IPR007470">
    <property type="entry name" value="HemX"/>
</dbReference>
<accession>A0A0K6HZG8</accession>
<dbReference type="Proteomes" id="UP000183649">
    <property type="component" value="Unassembled WGS sequence"/>
</dbReference>
<keyword evidence="3" id="KW-1185">Reference proteome</keyword>
<dbReference type="PANTHER" id="PTHR38043">
    <property type="entry name" value="PROTEIN HEMX"/>
    <property type="match status" value="1"/>
</dbReference>
<keyword evidence="1" id="KW-1133">Transmembrane helix</keyword>
<dbReference type="AlphaFoldDB" id="A0A0K6HZG8"/>
<keyword evidence="1" id="KW-0472">Membrane</keyword>
<proteinExistence type="predicted"/>
<dbReference type="RefSeq" id="WP_055450206.1">
    <property type="nucleotide sequence ID" value="NZ_CYHF01000004.1"/>
</dbReference>
<feature type="transmembrane region" description="Helical" evidence="1">
    <location>
        <begin position="47"/>
        <end position="66"/>
    </location>
</feature>
<dbReference type="PANTHER" id="PTHR38043:SF1">
    <property type="entry name" value="PROTEIN HEMX"/>
    <property type="match status" value="1"/>
</dbReference>